<feature type="compositionally biased region" description="Basic and acidic residues" evidence="8">
    <location>
        <begin position="1"/>
        <end position="12"/>
    </location>
</feature>
<evidence type="ECO:0000256" key="2">
    <source>
        <dbReference type="ARBA" id="ARBA00022723"/>
    </source>
</evidence>
<dbReference type="Pfam" id="PF00172">
    <property type="entry name" value="Zn_clus"/>
    <property type="match status" value="1"/>
</dbReference>
<evidence type="ECO:0000256" key="7">
    <source>
        <dbReference type="ARBA" id="ARBA00023242"/>
    </source>
</evidence>
<organism evidence="10 11">
    <name type="scientific">Tilletia caries</name>
    <name type="common">wheat bunt fungus</name>
    <dbReference type="NCBI Taxonomy" id="13290"/>
    <lineage>
        <taxon>Eukaryota</taxon>
        <taxon>Fungi</taxon>
        <taxon>Dikarya</taxon>
        <taxon>Basidiomycota</taxon>
        <taxon>Ustilaginomycotina</taxon>
        <taxon>Exobasidiomycetes</taxon>
        <taxon>Tilletiales</taxon>
        <taxon>Tilletiaceae</taxon>
        <taxon>Tilletia</taxon>
    </lineage>
</organism>
<feature type="compositionally biased region" description="Low complexity" evidence="8">
    <location>
        <begin position="16"/>
        <end position="26"/>
    </location>
</feature>
<accession>A0A8T8TTD3</accession>
<feature type="compositionally biased region" description="Polar residues" evidence="8">
    <location>
        <begin position="27"/>
        <end position="48"/>
    </location>
</feature>
<dbReference type="SMART" id="SM00066">
    <property type="entry name" value="GAL4"/>
    <property type="match status" value="1"/>
</dbReference>
<dbReference type="GO" id="GO:0000981">
    <property type="term" value="F:DNA-binding transcription factor activity, RNA polymerase II-specific"/>
    <property type="evidence" value="ECO:0007669"/>
    <property type="project" value="InterPro"/>
</dbReference>
<dbReference type="Proteomes" id="UP000077671">
    <property type="component" value="Unassembled WGS sequence"/>
</dbReference>
<dbReference type="PANTHER" id="PTHR47782:SF12">
    <property type="entry name" value="ZN(II)2CYS6 TRANSCRIPTION FACTOR (EUROFUNG)"/>
    <property type="match status" value="1"/>
</dbReference>
<feature type="compositionally biased region" description="Low complexity" evidence="8">
    <location>
        <begin position="133"/>
        <end position="143"/>
    </location>
</feature>
<feature type="domain" description="Zn(2)-C6 fungal-type" evidence="9">
    <location>
        <begin position="60"/>
        <end position="89"/>
    </location>
</feature>
<comment type="caution">
    <text evidence="10">The sequence shown here is derived from an EMBL/GenBank/DDBJ whole genome shotgun (WGS) entry which is preliminary data.</text>
</comment>
<evidence type="ECO:0000259" key="9">
    <source>
        <dbReference type="PROSITE" id="PS50048"/>
    </source>
</evidence>
<keyword evidence="3" id="KW-0862">Zinc</keyword>
<keyword evidence="7" id="KW-0539">Nucleus</keyword>
<dbReference type="PROSITE" id="PS00463">
    <property type="entry name" value="ZN2_CY6_FUNGAL_1"/>
    <property type="match status" value="1"/>
</dbReference>
<dbReference type="GO" id="GO:0045944">
    <property type="term" value="P:positive regulation of transcription by RNA polymerase II"/>
    <property type="evidence" value="ECO:0007669"/>
    <property type="project" value="TreeGrafter"/>
</dbReference>
<dbReference type="GO" id="GO:0043565">
    <property type="term" value="F:sequence-specific DNA binding"/>
    <property type="evidence" value="ECO:0007669"/>
    <property type="project" value="TreeGrafter"/>
</dbReference>
<reference evidence="10" key="1">
    <citation type="submission" date="2016-04" db="EMBL/GenBank/DDBJ databases">
        <authorList>
            <person name="Nguyen H.D."/>
            <person name="Kesanakurti P."/>
            <person name="Cullis J."/>
            <person name="Levesque C.A."/>
            <person name="Hambleton S."/>
        </authorList>
    </citation>
    <scope>NUCLEOTIDE SEQUENCE</scope>
    <source>
        <strain evidence="10">DAOMC 238032</strain>
    </source>
</reference>
<evidence type="ECO:0000256" key="6">
    <source>
        <dbReference type="ARBA" id="ARBA00023163"/>
    </source>
</evidence>
<reference evidence="10" key="2">
    <citation type="journal article" date="2019" name="IMA Fungus">
        <title>Genome sequencing and comparison of five Tilletia species to identify candidate genes for the detection of regulated species infecting wheat.</title>
        <authorList>
            <person name="Nguyen H.D.T."/>
            <person name="Sultana T."/>
            <person name="Kesanakurti P."/>
            <person name="Hambleton S."/>
        </authorList>
    </citation>
    <scope>NUCLEOTIDE SEQUENCE</scope>
    <source>
        <strain evidence="10">DAOMC 238032</strain>
    </source>
</reference>
<dbReference type="Gene3D" id="4.10.240.10">
    <property type="entry name" value="Zn(2)-C6 fungal-type DNA-binding domain"/>
    <property type="match status" value="1"/>
</dbReference>
<evidence type="ECO:0000256" key="8">
    <source>
        <dbReference type="SAM" id="MobiDB-lite"/>
    </source>
</evidence>
<dbReference type="CDD" id="cd00067">
    <property type="entry name" value="GAL4"/>
    <property type="match status" value="1"/>
</dbReference>
<dbReference type="SUPFAM" id="SSF57701">
    <property type="entry name" value="Zn2/Cys6 DNA-binding domain"/>
    <property type="match status" value="1"/>
</dbReference>
<gene>
    <name evidence="10" type="ORF">A4X03_0g598</name>
</gene>
<dbReference type="PROSITE" id="PS50048">
    <property type="entry name" value="ZN2_CY6_FUNGAL_2"/>
    <property type="match status" value="1"/>
</dbReference>
<dbReference type="GO" id="GO:0005634">
    <property type="term" value="C:nucleus"/>
    <property type="evidence" value="ECO:0007669"/>
    <property type="project" value="UniProtKB-SubCell"/>
</dbReference>
<keyword evidence="5" id="KW-0238">DNA-binding</keyword>
<evidence type="ECO:0000313" key="10">
    <source>
        <dbReference type="EMBL" id="KAE8264939.1"/>
    </source>
</evidence>
<evidence type="ECO:0000256" key="1">
    <source>
        <dbReference type="ARBA" id="ARBA00004123"/>
    </source>
</evidence>
<protein>
    <recommendedName>
        <fullName evidence="9">Zn(2)-C6 fungal-type domain-containing protein</fullName>
    </recommendedName>
</protein>
<sequence>MGDKEGKRKELVRPTSSAQASSSSLSDNPSGVQSNDADPPSLSAQTKTADGADRKRIYRACEICRRKKIRCDGLKPCKACVRMSESCVFLDDSSKTMYSKKYVESLEERIKRMEELLPNSTTPASSSERRRVSSSSAPVSLWW</sequence>
<feature type="region of interest" description="Disordered" evidence="8">
    <location>
        <begin position="1"/>
        <end position="52"/>
    </location>
</feature>
<evidence type="ECO:0000256" key="5">
    <source>
        <dbReference type="ARBA" id="ARBA00023125"/>
    </source>
</evidence>
<dbReference type="InterPro" id="IPR001138">
    <property type="entry name" value="Zn2Cys6_DnaBD"/>
</dbReference>
<keyword evidence="4" id="KW-0805">Transcription regulation</keyword>
<comment type="subcellular location">
    <subcellularLocation>
        <location evidence="1">Nucleus</location>
    </subcellularLocation>
</comment>
<dbReference type="AlphaFoldDB" id="A0A8T8TTD3"/>
<dbReference type="InterPro" id="IPR052202">
    <property type="entry name" value="Yeast_MetPath_Reg"/>
</dbReference>
<dbReference type="PANTHER" id="PTHR47782">
    <property type="entry name" value="ZN(II)2CYS6 TRANSCRIPTION FACTOR (EUROFUNG)-RELATED"/>
    <property type="match status" value="1"/>
</dbReference>
<evidence type="ECO:0000256" key="4">
    <source>
        <dbReference type="ARBA" id="ARBA00023015"/>
    </source>
</evidence>
<name>A0A8T8TTD3_9BASI</name>
<proteinExistence type="predicted"/>
<dbReference type="GO" id="GO:0008270">
    <property type="term" value="F:zinc ion binding"/>
    <property type="evidence" value="ECO:0007669"/>
    <property type="project" value="InterPro"/>
</dbReference>
<feature type="region of interest" description="Disordered" evidence="8">
    <location>
        <begin position="115"/>
        <end position="143"/>
    </location>
</feature>
<keyword evidence="2" id="KW-0479">Metal-binding</keyword>
<dbReference type="EMBL" id="LWDD02000037">
    <property type="protein sequence ID" value="KAE8264939.1"/>
    <property type="molecule type" value="Genomic_DNA"/>
</dbReference>
<keyword evidence="6" id="KW-0804">Transcription</keyword>
<dbReference type="InterPro" id="IPR036864">
    <property type="entry name" value="Zn2-C6_fun-type_DNA-bd_sf"/>
</dbReference>
<evidence type="ECO:0000256" key="3">
    <source>
        <dbReference type="ARBA" id="ARBA00022833"/>
    </source>
</evidence>
<evidence type="ECO:0000313" key="11">
    <source>
        <dbReference type="Proteomes" id="UP000077671"/>
    </source>
</evidence>